<proteinExistence type="predicted"/>
<protein>
    <recommendedName>
        <fullName evidence="3">Reverse transcriptase zinc-binding domain-containing protein</fullName>
    </recommendedName>
</protein>
<keyword evidence="2" id="KW-1185">Reference proteome</keyword>
<evidence type="ECO:0000313" key="1">
    <source>
        <dbReference type="EMBL" id="MBA0696420.1"/>
    </source>
</evidence>
<sequence length="176" mass="20485">GLDGDALQLPNNAFLEVYVRDLWLQNHDGWNMGRVHYLFGNYLACSIFDVPIFPHGPNDKMISSIKSHMDLACSRCKSGDKTLFHALRDCPKAQDVLIASSFGKRLLVNQYEFCIDWIEDFMHILDKKAFKRLPMLWNIWNSRNNAIFRGKDEEASVIWERAHKLNDDFRIHNLSS</sequence>
<name>A0A7J8YAV1_GOSAI</name>
<gene>
    <name evidence="1" type="ORF">Goari_002974</name>
</gene>
<dbReference type="AlphaFoldDB" id="A0A7J8YAV1"/>
<feature type="non-terminal residue" evidence="1">
    <location>
        <position position="1"/>
    </location>
</feature>
<dbReference type="Proteomes" id="UP000593577">
    <property type="component" value="Unassembled WGS sequence"/>
</dbReference>
<evidence type="ECO:0008006" key="3">
    <source>
        <dbReference type="Google" id="ProtNLM"/>
    </source>
</evidence>
<organism evidence="1 2">
    <name type="scientific">Gossypium aridum</name>
    <name type="common">American cotton</name>
    <name type="synonym">Erioxylum aridum</name>
    <dbReference type="NCBI Taxonomy" id="34290"/>
    <lineage>
        <taxon>Eukaryota</taxon>
        <taxon>Viridiplantae</taxon>
        <taxon>Streptophyta</taxon>
        <taxon>Embryophyta</taxon>
        <taxon>Tracheophyta</taxon>
        <taxon>Spermatophyta</taxon>
        <taxon>Magnoliopsida</taxon>
        <taxon>eudicotyledons</taxon>
        <taxon>Gunneridae</taxon>
        <taxon>Pentapetalae</taxon>
        <taxon>rosids</taxon>
        <taxon>malvids</taxon>
        <taxon>Malvales</taxon>
        <taxon>Malvaceae</taxon>
        <taxon>Malvoideae</taxon>
        <taxon>Gossypium</taxon>
    </lineage>
</organism>
<dbReference type="EMBL" id="JABFAA010000011">
    <property type="protein sequence ID" value="MBA0696420.1"/>
    <property type="molecule type" value="Genomic_DNA"/>
</dbReference>
<reference evidence="1 2" key="1">
    <citation type="journal article" date="2019" name="Genome Biol. Evol.">
        <title>Insights into the evolution of the New World diploid cottons (Gossypium, subgenus Houzingenia) based on genome sequencing.</title>
        <authorList>
            <person name="Grover C.E."/>
            <person name="Arick M.A. 2nd"/>
            <person name="Thrash A."/>
            <person name="Conover J.L."/>
            <person name="Sanders W.S."/>
            <person name="Peterson D.G."/>
            <person name="Frelichowski J.E."/>
            <person name="Scheffler J.A."/>
            <person name="Scheffler B.E."/>
            <person name="Wendel J.F."/>
        </authorList>
    </citation>
    <scope>NUCLEOTIDE SEQUENCE [LARGE SCALE GENOMIC DNA]</scope>
    <source>
        <strain evidence="1">185</strain>
        <tissue evidence="1">Leaf</tissue>
    </source>
</reference>
<comment type="caution">
    <text evidence="1">The sequence shown here is derived from an EMBL/GenBank/DDBJ whole genome shotgun (WGS) entry which is preliminary data.</text>
</comment>
<evidence type="ECO:0000313" key="2">
    <source>
        <dbReference type="Proteomes" id="UP000593577"/>
    </source>
</evidence>
<accession>A0A7J8YAV1</accession>